<feature type="region of interest" description="Disordered" evidence="1">
    <location>
        <begin position="404"/>
        <end position="442"/>
    </location>
</feature>
<dbReference type="RefSeq" id="XP_013433829.1">
    <property type="nucleotide sequence ID" value="XM_013578375.1"/>
</dbReference>
<dbReference type="EMBL" id="HG723130">
    <property type="protein sequence ID" value="CDJ65362.1"/>
    <property type="molecule type" value="Genomic_DNA"/>
</dbReference>
<dbReference type="GeneID" id="25470620"/>
<sequence length="885" mass="92966">MRPGDVKEHSAASAAVYDQLPLRTWDGELTAQGQNADRNHSAAASGAVAGESKANPLGNGVGSDRPKDVVKLPESERMQLYQRHELLVDQHEKIDYSLQVILDEIASLKAQAAEENDLNVLMVQFIVMAVKLLVEAAFNKDKVEELLPTLEAEFQRLQLPSRHPRLLACFNRLREVCGKPPVTESDLATKLVVVSVTDADGAVPSKSSPVSKPFSGQEVAPAAAAAATAAEPSVSGASRRDAPARSGGLVDDSEDEKRSSSPLGSKDFPAVVVHDSNSREPPAAKPAELMPSRSVDSAFRREPVFTPGERRRTATAFGDGDLPLFQQFAAAGAAPAPDECQGLGKPLDTALLSQAPKGTPMDRMLVEEAVVREAQELEMEGDLGGSGSSEMGYMDAVQRNSLQSGSHGSLYRDWGSEGRTKRAESGPELAADEGPSELGDSTRSVKALSTFGEGGSFDGLLKHATTILSMSPSELRAALLRSTHGAKSDSALRVRHAHGVVHEDELSGRLDSEGPPAPMHSLAVGDSKDHIQLLQDAMVAVAVAAAGELREKSKEKTKMERAKEGQAVNNGSSPSRGESGNKSKAAAAVVPAQGNANAQKMQMTAQQPGVLKVPQCKVLGAESDASDKAAPPSRAVENGRCGDVCGASVVGSPITGRTAPPPTPDMLANPKTGEAAGPASAQDFPFQNAGMYLPANQLAWQQFFDKAAASVMQRREREYLESQAMAQGQWIGQTGSIPPVYSAAMSYSVPGTSVTETDAALGRGVVPVGAPAAFQPRMAMGPTAQGLADPAYVPPVVSPLPAVKIAVPKAPNAGPAHCGAGKQQVVASRVHAQQVRAPEVVSLNPPIIVSQDNTFETPRTEGNWVCCRSVQRNGNKNGKAANQLR</sequence>
<feature type="region of interest" description="Disordered" evidence="1">
    <location>
        <begin position="552"/>
        <end position="587"/>
    </location>
</feature>
<reference evidence="2" key="2">
    <citation type="submission" date="2013-10" db="EMBL/GenBank/DDBJ databases">
        <authorList>
            <person name="Aslett M."/>
        </authorList>
    </citation>
    <scope>NUCLEOTIDE SEQUENCE [LARGE SCALE GENOMIC DNA]</scope>
    <source>
        <strain evidence="2">Houghton</strain>
    </source>
</reference>
<dbReference type="AlphaFoldDB" id="U6MM87"/>
<feature type="compositionally biased region" description="Basic and acidic residues" evidence="1">
    <location>
        <begin position="552"/>
        <end position="564"/>
    </location>
</feature>
<dbReference type="VEuPathDB" id="ToxoDB:ENH_00004290"/>
<protein>
    <submittedName>
        <fullName evidence="2">Uncharacterized protein</fullName>
    </submittedName>
</protein>
<evidence type="ECO:0000313" key="2">
    <source>
        <dbReference type="EMBL" id="CDJ65362.1"/>
    </source>
</evidence>
<proteinExistence type="predicted"/>
<evidence type="ECO:0000256" key="1">
    <source>
        <dbReference type="SAM" id="MobiDB-lite"/>
    </source>
</evidence>
<evidence type="ECO:0000313" key="3">
    <source>
        <dbReference type="Proteomes" id="UP000030754"/>
    </source>
</evidence>
<dbReference type="OrthoDB" id="349166at2759"/>
<feature type="compositionally biased region" description="Low complexity" evidence="1">
    <location>
        <begin position="41"/>
        <end position="54"/>
    </location>
</feature>
<feature type="compositionally biased region" description="Polar residues" evidence="1">
    <location>
        <begin position="567"/>
        <end position="582"/>
    </location>
</feature>
<name>U6MM87_9EIME</name>
<dbReference type="Proteomes" id="UP000030754">
    <property type="component" value="Unassembled WGS sequence"/>
</dbReference>
<feature type="region of interest" description="Disordered" evidence="1">
    <location>
        <begin position="227"/>
        <end position="271"/>
    </location>
</feature>
<feature type="compositionally biased region" description="Basic and acidic residues" evidence="1">
    <location>
        <begin position="414"/>
        <end position="425"/>
    </location>
</feature>
<reference evidence="2" key="1">
    <citation type="submission" date="2013-10" db="EMBL/GenBank/DDBJ databases">
        <title>Genomic analysis of the causative agents of coccidiosis in chickens.</title>
        <authorList>
            <person name="Reid A.J."/>
            <person name="Blake D."/>
            <person name="Billington K."/>
            <person name="Browne H."/>
            <person name="Dunn M."/>
            <person name="Hung S."/>
            <person name="Kawahara F."/>
            <person name="Miranda-Saavedra D."/>
            <person name="Mourier T."/>
            <person name="Nagra H."/>
            <person name="Otto T.D."/>
            <person name="Rawlings N."/>
            <person name="Sanchez A."/>
            <person name="Sanders M."/>
            <person name="Subramaniam C."/>
            <person name="Tay Y."/>
            <person name="Dear P."/>
            <person name="Doerig C."/>
            <person name="Gruber A."/>
            <person name="Parkinson J."/>
            <person name="Shirley M."/>
            <person name="Wan K.L."/>
            <person name="Berriman M."/>
            <person name="Tomley F."/>
            <person name="Pain A."/>
        </authorList>
    </citation>
    <scope>NUCLEOTIDE SEQUENCE [LARGE SCALE GENOMIC DNA]</scope>
    <source>
        <strain evidence="2">Houghton</strain>
    </source>
</reference>
<feature type="region of interest" description="Disordered" evidence="1">
    <location>
        <begin position="28"/>
        <end position="68"/>
    </location>
</feature>
<accession>U6MM87</accession>
<gene>
    <name evidence="2" type="ORF">ENH_00004290</name>
</gene>
<keyword evidence="3" id="KW-1185">Reference proteome</keyword>
<organism evidence="2 3">
    <name type="scientific">Eimeria necatrix</name>
    <dbReference type="NCBI Taxonomy" id="51315"/>
    <lineage>
        <taxon>Eukaryota</taxon>
        <taxon>Sar</taxon>
        <taxon>Alveolata</taxon>
        <taxon>Apicomplexa</taxon>
        <taxon>Conoidasida</taxon>
        <taxon>Coccidia</taxon>
        <taxon>Eucoccidiorida</taxon>
        <taxon>Eimeriorina</taxon>
        <taxon>Eimeriidae</taxon>
        <taxon>Eimeria</taxon>
    </lineage>
</organism>